<dbReference type="EMBL" id="JAMQYH010000002">
    <property type="protein sequence ID" value="KAJ1698998.1"/>
    <property type="molecule type" value="Genomic_DNA"/>
</dbReference>
<evidence type="ECO:0000313" key="1">
    <source>
        <dbReference type="EMBL" id="KAJ1698998.1"/>
    </source>
</evidence>
<organism evidence="1 2">
    <name type="scientific">Rhynchospora breviuscula</name>
    <dbReference type="NCBI Taxonomy" id="2022672"/>
    <lineage>
        <taxon>Eukaryota</taxon>
        <taxon>Viridiplantae</taxon>
        <taxon>Streptophyta</taxon>
        <taxon>Embryophyta</taxon>
        <taxon>Tracheophyta</taxon>
        <taxon>Spermatophyta</taxon>
        <taxon>Magnoliopsida</taxon>
        <taxon>Liliopsida</taxon>
        <taxon>Poales</taxon>
        <taxon>Cyperaceae</taxon>
        <taxon>Cyperoideae</taxon>
        <taxon>Rhynchosporeae</taxon>
        <taxon>Rhynchospora</taxon>
    </lineage>
</organism>
<keyword evidence="2" id="KW-1185">Reference proteome</keyword>
<dbReference type="GO" id="GO:0031146">
    <property type="term" value="P:SCF-dependent proteasomal ubiquitin-dependent protein catabolic process"/>
    <property type="evidence" value="ECO:0007669"/>
    <property type="project" value="InterPro"/>
</dbReference>
<proteinExistence type="predicted"/>
<evidence type="ECO:0000313" key="2">
    <source>
        <dbReference type="Proteomes" id="UP001151287"/>
    </source>
</evidence>
<dbReference type="SUPFAM" id="SSF81383">
    <property type="entry name" value="F-box domain"/>
    <property type="match status" value="1"/>
</dbReference>
<protein>
    <recommendedName>
        <fullName evidence="3">F-box domain-containing protein</fullName>
    </recommendedName>
</protein>
<gene>
    <name evidence="1" type="ORF">LUZ63_007510</name>
</gene>
<dbReference type="Proteomes" id="UP001151287">
    <property type="component" value="Unassembled WGS sequence"/>
</dbReference>
<dbReference type="PANTHER" id="PTHR16008:SF4">
    <property type="entry name" value="F-BOX ONLY PROTEIN 4"/>
    <property type="match status" value="1"/>
</dbReference>
<name>A0A9Q0HV50_9POAL</name>
<dbReference type="OrthoDB" id="686754at2759"/>
<dbReference type="PANTHER" id="PTHR16008">
    <property type="entry name" value="F-BOX ONLY PROTEIN 4"/>
    <property type="match status" value="1"/>
</dbReference>
<accession>A0A9Q0HV50</accession>
<evidence type="ECO:0008006" key="3">
    <source>
        <dbReference type="Google" id="ProtNLM"/>
    </source>
</evidence>
<reference evidence="1" key="1">
    <citation type="journal article" date="2022" name="Cell">
        <title>Repeat-based holocentromeres influence genome architecture and karyotype evolution.</title>
        <authorList>
            <person name="Hofstatter P.G."/>
            <person name="Thangavel G."/>
            <person name="Lux T."/>
            <person name="Neumann P."/>
            <person name="Vondrak T."/>
            <person name="Novak P."/>
            <person name="Zhang M."/>
            <person name="Costa L."/>
            <person name="Castellani M."/>
            <person name="Scott A."/>
            <person name="Toegelov H."/>
            <person name="Fuchs J."/>
            <person name="Mata-Sucre Y."/>
            <person name="Dias Y."/>
            <person name="Vanzela A.L.L."/>
            <person name="Huettel B."/>
            <person name="Almeida C.C.S."/>
            <person name="Simkova H."/>
            <person name="Souza G."/>
            <person name="Pedrosa-Harand A."/>
            <person name="Macas J."/>
            <person name="Mayer K.F.X."/>
            <person name="Houben A."/>
            <person name="Marques A."/>
        </authorList>
    </citation>
    <scope>NUCLEOTIDE SEQUENCE</scope>
    <source>
        <strain evidence="1">RhyBre1mFocal</strain>
    </source>
</reference>
<dbReference type="InterPro" id="IPR039588">
    <property type="entry name" value="FBXO4"/>
</dbReference>
<dbReference type="InterPro" id="IPR036047">
    <property type="entry name" value="F-box-like_dom_sf"/>
</dbReference>
<sequence>MDGLELSIVAPKVKAETSTSEGKTTGFIPLPEIVTIILLFLDSRDVCFLGSCSRVLHSVCNSDYVWKELYMRRWPQQFISSMKLLEPCRDGGIHGTHSSCHTSFPSVHSQVGKGWKARYIKMHLETASKISGFLAFVDRGMTRKYLSVSKFLDAVSLLKSMELTFEDVCSVLFSTKLSVLANLIGLQYSIIFLGVKIKDVREAVVSRGVAERQVRLKWFRTTKYFDILRMPEQRCYLTCSIRKIAMDKEVLALLRRGSTTNVRKLCIGTLPDQRMKQTT</sequence>
<dbReference type="AlphaFoldDB" id="A0A9Q0HV50"/>
<dbReference type="Gene3D" id="1.20.1280.50">
    <property type="match status" value="1"/>
</dbReference>
<comment type="caution">
    <text evidence="1">The sequence shown here is derived from an EMBL/GenBank/DDBJ whole genome shotgun (WGS) entry which is preliminary data.</text>
</comment>
<dbReference type="GO" id="GO:0019005">
    <property type="term" value="C:SCF ubiquitin ligase complex"/>
    <property type="evidence" value="ECO:0007669"/>
    <property type="project" value="TreeGrafter"/>
</dbReference>
<dbReference type="GO" id="GO:0000209">
    <property type="term" value="P:protein polyubiquitination"/>
    <property type="evidence" value="ECO:0007669"/>
    <property type="project" value="TreeGrafter"/>
</dbReference>